<reference evidence="2 3" key="1">
    <citation type="submission" date="2020-08" db="EMBL/GenBank/DDBJ databases">
        <title>Genomic Encyclopedia of Type Strains, Phase IV (KMG-IV): sequencing the most valuable type-strain genomes for metagenomic binning, comparative biology and taxonomic classification.</title>
        <authorList>
            <person name="Goeker M."/>
        </authorList>
    </citation>
    <scope>NUCLEOTIDE SEQUENCE [LARGE SCALE GENOMIC DNA]</scope>
    <source>
        <strain evidence="2 3">DSM 23562</strain>
    </source>
</reference>
<protein>
    <submittedName>
        <fullName evidence="2">Putative damage-inducible protein DinB</fullName>
    </submittedName>
</protein>
<evidence type="ECO:0000259" key="1">
    <source>
        <dbReference type="Pfam" id="PF12867"/>
    </source>
</evidence>
<name>A0A7W9W8N6_ARMRO</name>
<dbReference type="AlphaFoldDB" id="A0A7W9W8N6"/>
<evidence type="ECO:0000313" key="2">
    <source>
        <dbReference type="EMBL" id="MBB6053749.1"/>
    </source>
</evidence>
<dbReference type="Pfam" id="PF12867">
    <property type="entry name" value="DinB_2"/>
    <property type="match status" value="1"/>
</dbReference>
<evidence type="ECO:0000313" key="3">
    <source>
        <dbReference type="Proteomes" id="UP000520814"/>
    </source>
</evidence>
<dbReference type="RefSeq" id="WP_184203838.1">
    <property type="nucleotide sequence ID" value="NZ_JACHGW010000008.1"/>
</dbReference>
<dbReference type="SUPFAM" id="SSF109854">
    <property type="entry name" value="DinB/YfiT-like putative metalloenzymes"/>
    <property type="match status" value="1"/>
</dbReference>
<keyword evidence="3" id="KW-1185">Reference proteome</keyword>
<proteinExistence type="predicted"/>
<gene>
    <name evidence="2" type="ORF">HNQ39_005591</name>
</gene>
<dbReference type="Proteomes" id="UP000520814">
    <property type="component" value="Unassembled WGS sequence"/>
</dbReference>
<feature type="domain" description="DinB-like" evidence="1">
    <location>
        <begin position="13"/>
        <end position="142"/>
    </location>
</feature>
<dbReference type="InterPro" id="IPR024775">
    <property type="entry name" value="DinB-like"/>
</dbReference>
<organism evidence="2 3">
    <name type="scientific">Armatimonas rosea</name>
    <dbReference type="NCBI Taxonomy" id="685828"/>
    <lineage>
        <taxon>Bacteria</taxon>
        <taxon>Bacillati</taxon>
        <taxon>Armatimonadota</taxon>
        <taxon>Armatimonadia</taxon>
        <taxon>Armatimonadales</taxon>
        <taxon>Armatimonadaceae</taxon>
        <taxon>Armatimonas</taxon>
    </lineage>
</organism>
<dbReference type="Gene3D" id="1.20.120.450">
    <property type="entry name" value="dinb family like domain"/>
    <property type="match status" value="1"/>
</dbReference>
<comment type="caution">
    <text evidence="2">The sequence shown here is derived from an EMBL/GenBank/DDBJ whole genome shotgun (WGS) entry which is preliminary data.</text>
</comment>
<dbReference type="EMBL" id="JACHGW010000008">
    <property type="protein sequence ID" value="MBB6053749.1"/>
    <property type="molecule type" value="Genomic_DNA"/>
</dbReference>
<sequence length="155" mass="18040">MTVQQHLVQVTKESAAEFFRYAATVPEEKLDWAPLELGQSVLSMCREIAATPGWGLDVMLATQRTDEERQAAFAQMQSWTTITQCQEEFEKRFALWAPYVEALPDTQLTETRWLPFNGGRDHTYLEMLEYPRWNCTYHLGQVAYIQTLYGDKELH</sequence>
<accession>A0A7W9W8N6</accession>
<dbReference type="InterPro" id="IPR034660">
    <property type="entry name" value="DinB/YfiT-like"/>
</dbReference>